<sequence>MSMIQPSQERKVDEKDIDGLVGEHIDAEARQGPPGLGPEARRLLAEQQTEIRRMRKEMAAQKERLRTYREKLSEYERGKDAFDVERRNLKAKMERLKNAETGQAAQLTDAQRKVAERDEQLRALRDALDESREAATHAELTCHGMRERYEAALAMRLDLEAQVAKRDQDVENRDGKIENLQRNLNDTKDSLEEARKKIGTLELSSDEQAKLRNSTEHELRAKIEQLSRSLEKSEKDLSGSRSNLLVREERLALLQTQLQEMKWQGQMVPFDEYTRLKQTSEEYMGMTLKLQDMEKDHDAQTRMLLDAQRDVARLREVLHREREAKDSLEHEAALNLEKSEIAESRAQARAAEARRAKREMVRSHAAMKHNHTREAAGLRNGLSALAQARMDAMEEARVEARKRQRQIERNKGLVRELGFAELKMDDYEAERQENANHIALLQGELALLRHQYLSLKKQTLALAEAGTGRLREADLGGGISVEDAILHKNVRREETSTTSILRGDLFLPPYATFSAADILESAICDWCYGRSADQIAKPKKRAAPLVPPIVALKKVPSAEQDIAFTTVVGYHDMNAKLGTRDGEGAEGFYNGTSDALGGGAALARPTQEWVVKAQDGDVEGKELLARLQMSAYMSFAQKQPLDKFMGLTAQKLAMVLTQFRQVEAEAAMRVGQTRRALQRVAATLAQTEEKLVVSRVAERAETNARHKLVLKLVSEQLRRATTRRPVSPQHSPTRGSPSRRRIFDDGAEPQPEAKEISIRLPQCLIDDHSAHGIVHLILGPEEDAHRLLLDGDDAVETHKDDLGMIVLRGNELTSAGALALARLVSASHTLRSLDLRDCRIGERGIKALEEALALNGSVRKVRRRAEPGRGGGCVLVGLREEEADAPGLTLAEQERRQFEQLARGLKPSFIVDLRNQEPKRRRYMDVRLEEGLDDITQAMDTLRLRPAPTVREREETKKKRRRARPKSAGVSGRRSRGVDRDEWDAGVFRSNLSVVPALARGDDGDGGARDDDDEEEDAVKFLSQGDAEEAKENADPAADSGAEGEKDLLNDPVNALLFSRIKEMRTMLEEELRSPKTGKKPKKRKPKRQRGRRSGGMAGAAHVRQRPKSAHQRLAHSLKAASVLADADNALEYGGAPRNDYDVSRRQLKSASAARRRH</sequence>
<dbReference type="InterPro" id="IPR001611">
    <property type="entry name" value="Leu-rich_rpt"/>
</dbReference>
<feature type="compositionally biased region" description="Basic residues" evidence="2">
    <location>
        <begin position="1076"/>
        <end position="1093"/>
    </location>
</feature>
<dbReference type="EMBL" id="HBGJ01005088">
    <property type="protein sequence ID" value="CAD9244741.1"/>
    <property type="molecule type" value="Transcribed_RNA"/>
</dbReference>
<feature type="region of interest" description="Disordered" evidence="2">
    <location>
        <begin position="719"/>
        <end position="751"/>
    </location>
</feature>
<feature type="region of interest" description="Disordered" evidence="2">
    <location>
        <begin position="1068"/>
        <end position="1115"/>
    </location>
</feature>
<dbReference type="InterPro" id="IPR032675">
    <property type="entry name" value="LRR_dom_sf"/>
</dbReference>
<gene>
    <name evidence="3" type="ORF">PPAR1163_LOCUS3089</name>
</gene>
<dbReference type="SUPFAM" id="SSF57997">
    <property type="entry name" value="Tropomyosin"/>
    <property type="match status" value="1"/>
</dbReference>
<keyword evidence="1" id="KW-0175">Coiled coil</keyword>
<proteinExistence type="predicted"/>
<feature type="region of interest" description="Disordered" evidence="2">
    <location>
        <begin position="1"/>
        <end position="40"/>
    </location>
</feature>
<feature type="compositionally biased region" description="Basic and acidic residues" evidence="2">
    <location>
        <begin position="1000"/>
        <end position="1009"/>
    </location>
</feature>
<dbReference type="Gene3D" id="3.80.10.10">
    <property type="entry name" value="Ribonuclease Inhibitor"/>
    <property type="match status" value="1"/>
</dbReference>
<protein>
    <submittedName>
        <fullName evidence="3">Uncharacterized protein</fullName>
    </submittedName>
</protein>
<feature type="region of interest" description="Disordered" evidence="2">
    <location>
        <begin position="1132"/>
        <end position="1158"/>
    </location>
</feature>
<reference evidence="3" key="1">
    <citation type="submission" date="2021-01" db="EMBL/GenBank/DDBJ databases">
        <authorList>
            <person name="Corre E."/>
            <person name="Pelletier E."/>
            <person name="Niang G."/>
            <person name="Scheremetjew M."/>
            <person name="Finn R."/>
            <person name="Kale V."/>
            <person name="Holt S."/>
            <person name="Cochrane G."/>
            <person name="Meng A."/>
            <person name="Brown T."/>
            <person name="Cohen L."/>
        </authorList>
    </citation>
    <scope>NUCLEOTIDE SEQUENCE</scope>
    <source>
        <strain evidence="3">CCMP2877</strain>
    </source>
</reference>
<dbReference type="AlphaFoldDB" id="A0A7S1TRJ7"/>
<feature type="region of interest" description="Disordered" evidence="2">
    <location>
        <begin position="997"/>
        <end position="1048"/>
    </location>
</feature>
<dbReference type="Pfam" id="PF13516">
    <property type="entry name" value="LRR_6"/>
    <property type="match status" value="1"/>
</dbReference>
<accession>A0A7S1TRJ7</accession>
<feature type="region of interest" description="Disordered" evidence="2">
    <location>
        <begin position="940"/>
        <end position="979"/>
    </location>
</feature>
<evidence type="ECO:0000313" key="3">
    <source>
        <dbReference type="EMBL" id="CAD9244741.1"/>
    </source>
</evidence>
<name>A0A7S1TRJ7_9STRA</name>
<feature type="coiled-coil region" evidence="1">
    <location>
        <begin position="170"/>
        <end position="243"/>
    </location>
</feature>
<feature type="compositionally biased region" description="Basic residues" evidence="2">
    <location>
        <begin position="1103"/>
        <end position="1115"/>
    </location>
</feature>
<feature type="coiled-coil region" evidence="1">
    <location>
        <begin position="44"/>
        <end position="134"/>
    </location>
</feature>
<dbReference type="SMART" id="SM00368">
    <property type="entry name" value="LRR_RI"/>
    <property type="match status" value="2"/>
</dbReference>
<evidence type="ECO:0000256" key="2">
    <source>
        <dbReference type="SAM" id="MobiDB-lite"/>
    </source>
</evidence>
<dbReference type="SUPFAM" id="SSF52047">
    <property type="entry name" value="RNI-like"/>
    <property type="match status" value="1"/>
</dbReference>
<feature type="coiled-coil region" evidence="1">
    <location>
        <begin position="276"/>
        <end position="354"/>
    </location>
</feature>
<evidence type="ECO:0000256" key="1">
    <source>
        <dbReference type="SAM" id="Coils"/>
    </source>
</evidence>
<feature type="compositionally biased region" description="Basic and acidic residues" evidence="2">
    <location>
        <begin position="8"/>
        <end position="29"/>
    </location>
</feature>
<organism evidence="3">
    <name type="scientific">Phaeomonas parva</name>
    <dbReference type="NCBI Taxonomy" id="124430"/>
    <lineage>
        <taxon>Eukaryota</taxon>
        <taxon>Sar</taxon>
        <taxon>Stramenopiles</taxon>
        <taxon>Ochrophyta</taxon>
        <taxon>Pinguiophyceae</taxon>
        <taxon>Pinguiochrysidales</taxon>
        <taxon>Pinguiochrysidaceae</taxon>
        <taxon>Phaeomonas</taxon>
    </lineage>
</organism>
<feature type="coiled-coil region" evidence="1">
    <location>
        <begin position="383"/>
        <end position="458"/>
    </location>
</feature>